<keyword evidence="6" id="KW-0333">Golgi apparatus</keyword>
<dbReference type="Proteomes" id="UP000191144">
    <property type="component" value="Chromosome C"/>
</dbReference>
<sequence length="731" mass="83429">MPSRSRASSLAHAIDTKSPTVSDTTQHLYDDQDLLRKLRTISIECRKVHTAPVEEEPKTDVARYSKYEGYLSSLNDRTTEYQVVIEQAQVIDQQLSLAIAKFGRVSTQTEAFASSTGQLFKSCTDLETLHASLNEYMGFFDALDPIVRVLHHSTSASTVKRDSFRSRLAKIDASLEFLEQHKDFKDAETYRIKFKQCLLRCCNMMASYLTSSLKTLYSEVAKSLEGVTQLGTQDALLYNKFKSRAADFYSVSEELSNRCLSTGSGRYHDDVKTILQNCYGEYFQIRSKLLQPLIRSQLNELNTSDSGSSLVKYIQDNLLFYSQLCQNEYDLITQFFPHAEGKEDFNKWLFRLCEPLHDRVRERVLRENEVMVLCDSVTLLSKFYQFEEDSKEYQDQFSNVQLDKVFEPLLQDVQYRLIFRAQMYVETNIVNFKPTKDAFIINHRKPSFTIVENSNDIVGSFLKSISDFEGEVEEMRSCYPPVLRAVALLSRIYQMVNSSIFDNLAHHIVHDCIESLRSAFQLVQQSEDTLESRLAYLKNLLMLRKQVQAFEIQYVCNEKYVDFSGLTEFLKSLASGGIRAASSTSVFDLTVEGGPLVVRDMVDARSELTLELRNAVKGLTTAVVKNVLGDCIDSHDDLLAKNVQLRANIEAILPRVHERMCHFVKDVEIRFHLIDAIQESLVRSYAAFYDTVAEEAADGKVSMDDFSELVYVDVLVDLINNLASSLENDNA</sequence>
<proteinExistence type="inferred from homology"/>
<evidence type="ECO:0000256" key="6">
    <source>
        <dbReference type="ARBA" id="ARBA00023034"/>
    </source>
</evidence>
<accession>A0A1G4J255</accession>
<protein>
    <recommendedName>
        <fullName evidence="3">Conserved oligomeric Golgi complex subunit 3</fullName>
    </recommendedName>
    <alternativeName>
        <fullName evidence="8">Component of oligomeric Golgi complex 3</fullName>
    </alternativeName>
</protein>
<evidence type="ECO:0000259" key="10">
    <source>
        <dbReference type="Pfam" id="PF04136"/>
    </source>
</evidence>
<comment type="subcellular location">
    <subcellularLocation>
        <location evidence="1">Golgi apparatus membrane</location>
        <topology evidence="1">Peripheral membrane protein</topology>
    </subcellularLocation>
</comment>
<dbReference type="GO" id="GO:0032258">
    <property type="term" value="P:cytoplasm to vacuole targeting by the Cvt pathway"/>
    <property type="evidence" value="ECO:0007669"/>
    <property type="project" value="TreeGrafter"/>
</dbReference>
<reference evidence="13" key="1">
    <citation type="submission" date="2016-03" db="EMBL/GenBank/DDBJ databases">
        <authorList>
            <person name="Devillers Hugo."/>
        </authorList>
    </citation>
    <scope>NUCLEOTIDE SEQUENCE [LARGE SCALE GENOMIC DNA]</scope>
</reference>
<dbReference type="InterPro" id="IPR007265">
    <property type="entry name" value="COG_su3"/>
</dbReference>
<feature type="domain" description="Conserved oligomeric Golgi complex subunit 3 C-terminal" evidence="11">
    <location>
        <begin position="234"/>
        <end position="565"/>
    </location>
</feature>
<dbReference type="OrthoDB" id="296793at2759"/>
<keyword evidence="13" id="KW-1185">Reference proteome</keyword>
<dbReference type="Pfam" id="PF04136">
    <property type="entry name" value="COG3_N"/>
    <property type="match status" value="1"/>
</dbReference>
<evidence type="ECO:0000256" key="4">
    <source>
        <dbReference type="ARBA" id="ARBA00022448"/>
    </source>
</evidence>
<dbReference type="GO" id="GO:0000139">
    <property type="term" value="C:Golgi membrane"/>
    <property type="evidence" value="ECO:0007669"/>
    <property type="project" value="UniProtKB-SubCell"/>
</dbReference>
<evidence type="ECO:0000259" key="11">
    <source>
        <dbReference type="Pfam" id="PF20671"/>
    </source>
</evidence>
<keyword evidence="7" id="KW-0472">Membrane</keyword>
<gene>
    <name evidence="12" type="ORF">LAME_0C06436G</name>
</gene>
<evidence type="ECO:0000256" key="5">
    <source>
        <dbReference type="ARBA" id="ARBA00022927"/>
    </source>
</evidence>
<dbReference type="GO" id="GO:0007030">
    <property type="term" value="P:Golgi organization"/>
    <property type="evidence" value="ECO:0007669"/>
    <property type="project" value="TreeGrafter"/>
</dbReference>
<feature type="region of interest" description="Disordered" evidence="9">
    <location>
        <begin position="1"/>
        <end position="25"/>
    </location>
</feature>
<evidence type="ECO:0000256" key="3">
    <source>
        <dbReference type="ARBA" id="ARBA00020976"/>
    </source>
</evidence>
<dbReference type="InterPro" id="IPR048320">
    <property type="entry name" value="COG3_N"/>
</dbReference>
<evidence type="ECO:0000256" key="8">
    <source>
        <dbReference type="ARBA" id="ARBA00031339"/>
    </source>
</evidence>
<dbReference type="SUPFAM" id="SSF74788">
    <property type="entry name" value="Cullin repeat-like"/>
    <property type="match status" value="1"/>
</dbReference>
<dbReference type="AlphaFoldDB" id="A0A1G4J255"/>
<name>A0A1G4J255_9SACH</name>
<evidence type="ECO:0000256" key="9">
    <source>
        <dbReference type="SAM" id="MobiDB-lite"/>
    </source>
</evidence>
<evidence type="ECO:0000256" key="2">
    <source>
        <dbReference type="ARBA" id="ARBA00009936"/>
    </source>
</evidence>
<evidence type="ECO:0000313" key="13">
    <source>
        <dbReference type="Proteomes" id="UP000191144"/>
    </source>
</evidence>
<organism evidence="12 13">
    <name type="scientific">Lachancea meyersii CBS 8951</name>
    <dbReference type="NCBI Taxonomy" id="1266667"/>
    <lineage>
        <taxon>Eukaryota</taxon>
        <taxon>Fungi</taxon>
        <taxon>Dikarya</taxon>
        <taxon>Ascomycota</taxon>
        <taxon>Saccharomycotina</taxon>
        <taxon>Saccharomycetes</taxon>
        <taxon>Saccharomycetales</taxon>
        <taxon>Saccharomycetaceae</taxon>
        <taxon>Lachancea</taxon>
    </lineage>
</organism>
<dbReference type="PANTHER" id="PTHR13302:SF8">
    <property type="entry name" value="CONSERVED OLIGOMERIC GOLGI COMPLEX SUBUNIT 3"/>
    <property type="match status" value="1"/>
</dbReference>
<evidence type="ECO:0000256" key="7">
    <source>
        <dbReference type="ARBA" id="ARBA00023136"/>
    </source>
</evidence>
<feature type="domain" description="Conserved oligomeric Golgi complex subunit 3 N-terminal" evidence="10">
    <location>
        <begin position="70"/>
        <end position="214"/>
    </location>
</feature>
<comment type="similarity">
    <text evidence="2">Belongs to the COG3 family.</text>
</comment>
<dbReference type="GO" id="GO:0006891">
    <property type="term" value="P:intra-Golgi vesicle-mediated transport"/>
    <property type="evidence" value="ECO:0007669"/>
    <property type="project" value="TreeGrafter"/>
</dbReference>
<dbReference type="InterPro" id="IPR048685">
    <property type="entry name" value="COG3_C"/>
</dbReference>
<dbReference type="GO" id="GO:0005801">
    <property type="term" value="C:cis-Golgi network"/>
    <property type="evidence" value="ECO:0007669"/>
    <property type="project" value="InterPro"/>
</dbReference>
<dbReference type="PANTHER" id="PTHR13302">
    <property type="entry name" value="CONSERVED OLIGOMERIC GOLGI COMPLEX COMPONENT 3"/>
    <property type="match status" value="1"/>
</dbReference>
<dbReference type="GO" id="GO:0017119">
    <property type="term" value="C:Golgi transport complex"/>
    <property type="evidence" value="ECO:0007669"/>
    <property type="project" value="TreeGrafter"/>
</dbReference>
<evidence type="ECO:0000256" key="1">
    <source>
        <dbReference type="ARBA" id="ARBA00004395"/>
    </source>
</evidence>
<dbReference type="Pfam" id="PF20671">
    <property type="entry name" value="COG3_C"/>
    <property type="match status" value="1"/>
</dbReference>
<dbReference type="GO" id="GO:0006914">
    <property type="term" value="P:autophagy"/>
    <property type="evidence" value="ECO:0007669"/>
    <property type="project" value="TreeGrafter"/>
</dbReference>
<dbReference type="InterPro" id="IPR016159">
    <property type="entry name" value="Cullin_repeat-like_dom_sf"/>
</dbReference>
<dbReference type="EMBL" id="LT598479">
    <property type="protein sequence ID" value="SCU83747.1"/>
    <property type="molecule type" value="Genomic_DNA"/>
</dbReference>
<evidence type="ECO:0000313" key="12">
    <source>
        <dbReference type="EMBL" id="SCU83747.1"/>
    </source>
</evidence>
<keyword evidence="5" id="KW-0653">Protein transport</keyword>
<keyword evidence="4" id="KW-0813">Transport</keyword>